<dbReference type="Proteomes" id="UP000507470">
    <property type="component" value="Unassembled WGS sequence"/>
</dbReference>
<proteinExistence type="predicted"/>
<dbReference type="PANTHER" id="PTHR46586:SF3">
    <property type="entry name" value="ANKYRIN REPEAT-CONTAINING PROTEIN"/>
    <property type="match status" value="1"/>
</dbReference>
<evidence type="ECO:0000313" key="3">
    <source>
        <dbReference type="Proteomes" id="UP000507470"/>
    </source>
</evidence>
<dbReference type="PANTHER" id="PTHR46586">
    <property type="entry name" value="ANKYRIN REPEAT-CONTAINING PROTEIN"/>
    <property type="match status" value="1"/>
</dbReference>
<dbReference type="OrthoDB" id="6149069at2759"/>
<keyword evidence="3" id="KW-1185">Reference proteome</keyword>
<dbReference type="SMART" id="SM00248">
    <property type="entry name" value="ANK"/>
    <property type="match status" value="7"/>
</dbReference>
<dbReference type="InterPro" id="IPR002110">
    <property type="entry name" value="Ankyrin_rpt"/>
</dbReference>
<dbReference type="EMBL" id="CACVKT020006975">
    <property type="protein sequence ID" value="CAC5404550.1"/>
    <property type="molecule type" value="Genomic_DNA"/>
</dbReference>
<protein>
    <recommendedName>
        <fullName evidence="1">Novel STAND NTPase 3 domain-containing protein</fullName>
    </recommendedName>
</protein>
<dbReference type="InterPro" id="IPR036770">
    <property type="entry name" value="Ankyrin_rpt-contain_sf"/>
</dbReference>
<evidence type="ECO:0000313" key="2">
    <source>
        <dbReference type="EMBL" id="CAC5404550.1"/>
    </source>
</evidence>
<evidence type="ECO:0000259" key="1">
    <source>
        <dbReference type="Pfam" id="PF20720"/>
    </source>
</evidence>
<name>A0A6J8DBR0_MYTCO</name>
<sequence>MTSIERENFLRHAILVVDHSKSALVSLVELNVANKSQTFEQFVNTNQHEIYHLYNSSRCCQCPTAHYPLRSPHILYQSQMELLFDRSSKLPCHNTARRSAEFCCSMAKSGLYTDVLDLTLARCLLVNLCNDIFWFSCLQFQSMTFEDFLNNNKHELYHLWQYNAPCCQCPPGYTFPTNYSVLGQNDWMQMFNAVLLPCADHKKRPSPGSMQSICSVAAKPGITSIHLNPSLRRIILQHCCTLRMAVETLVQIRNQDYGHAKEGLMSVNEYNTSVVKIERCIIDIAKVCKKETQFKQKIREAKDGALDQTLFTQYHNNLMETLTRQAEIHKSVADIAPCLNKISNKIEEKAGQIPKLMDECVRKGYDYQEQLMERLNQTLVKVKNQTHMEIDCHVEEQTFVETNAVRKCKEWMDKKDVFVIIGKEGSGKSRNGLEILRQFGLTDEDFDLLKVTNIKQVKDIITDKRKTVVLIDDVFSSKEYPYNNLNNCHILDLLNARKYKGNMKIIFTVDSSKMNSFNYLLVSHRLFQNCCKIDLSSSRFCMSEDEKANLLFNFCKKHEIRITWNSYDGDEEFNLDGRTVYEIAKTDPFIGYPQSCFMFTSNKSFLQLGIHFFKHPDQYLIAEINSFRDSTNTNLEKNISYALLVYTLLNTGYLDINEIDISKLETIMESCGNCKRRRLFNSKVKKMAEQMDGRFLKQDTQTMVYHFKHPMIYEALAISYYEVNPSEVISVLNFDFIIDLIKLEFEDFGKQEISLIIAKEMFGYLTKRLFTLFEKNYIMRSAEFIKTLCGSSIILQNNPDFIGLLIKEFNNCTSQDTISIRIEGRRDQMSFHFPRALLWSLIQKQNVDKHIATVLHFIENDIKDEQNLEKVKACKKVIVACFYYLCETDNSDMKLELIYGLIKEYGIECNYDFSIQIALKDGNDPAVIFLLSHESKEIDIVDLVFEVEHEEDIRRLCDLLSANLSIECIDTYNKTDILKILFRSLPLNLFNLRKSIKTACIRLCKDLVTEILIDARPLTFDTGNIVNTACANGWQDALKILLNKKLCNQNEKRQIFTASCKDGMETFLKWMLFTVDTAVLDVQEFLLEDFSCENFEAVKNFIWKLKDYHEMETMIKKVFTQFSLTVFRFIQWIIADTDNQIDTVSKSELQNLNILRLIYERFPDLQIDLKSTALKTINDKISNFDEILQWVHENIKTMFHPITSLLNFSCRNDLKKIIKWILHNYNHSIFNIHELIIETCKARSYKTAEVIISEVDLNKVDVTSIITAMLSTYQNNSSKDMFLFLIHNIDNKYYRWVDIIKVMVNLELYSFIELILQHADYSKIDMEEAMNYACFMGKLDTVKWLLKKIDNELFDMTKALITARNDEEFHIVNWLIKNIDNKLFDMKEAMSIACRMGKLDTVKWLTKNIDNTLFDMMEAMNNACGSENLDIVKWLIENFDNELFDLKEAMSNACLISNLDTVKWLTENFDNELFDMKEAMNNASRKGKLDTVKWLIENFNIKLFDLKEAIKNACIMGKLDIVKWLIQNFDNELFDMKEAMNNACLMGKLDTVEWLIENFDNIFFDMKEAMNNACWSGDLDIVKWLIENFDNELFDIKEE</sequence>
<gene>
    <name evidence="2" type="ORF">MCOR_38327</name>
</gene>
<dbReference type="Pfam" id="PF20720">
    <property type="entry name" value="nSTAND3"/>
    <property type="match status" value="1"/>
</dbReference>
<dbReference type="SUPFAM" id="SSF48403">
    <property type="entry name" value="Ankyrin repeat"/>
    <property type="match status" value="1"/>
</dbReference>
<dbReference type="InterPro" id="IPR049050">
    <property type="entry name" value="nSTAND3"/>
</dbReference>
<dbReference type="Pfam" id="PF12796">
    <property type="entry name" value="Ank_2"/>
    <property type="match status" value="2"/>
</dbReference>
<dbReference type="Gene3D" id="1.25.40.20">
    <property type="entry name" value="Ankyrin repeat-containing domain"/>
    <property type="match status" value="2"/>
</dbReference>
<feature type="domain" description="Novel STAND NTPase 3" evidence="1">
    <location>
        <begin position="399"/>
        <end position="556"/>
    </location>
</feature>
<organism evidence="2 3">
    <name type="scientific">Mytilus coruscus</name>
    <name type="common">Sea mussel</name>
    <dbReference type="NCBI Taxonomy" id="42192"/>
    <lineage>
        <taxon>Eukaryota</taxon>
        <taxon>Metazoa</taxon>
        <taxon>Spiralia</taxon>
        <taxon>Lophotrochozoa</taxon>
        <taxon>Mollusca</taxon>
        <taxon>Bivalvia</taxon>
        <taxon>Autobranchia</taxon>
        <taxon>Pteriomorphia</taxon>
        <taxon>Mytilida</taxon>
        <taxon>Mytiloidea</taxon>
        <taxon>Mytilidae</taxon>
        <taxon>Mytilinae</taxon>
        <taxon>Mytilus</taxon>
    </lineage>
</organism>
<reference evidence="2 3" key="1">
    <citation type="submission" date="2020-06" db="EMBL/GenBank/DDBJ databases">
        <authorList>
            <person name="Li R."/>
            <person name="Bekaert M."/>
        </authorList>
    </citation>
    <scope>NUCLEOTIDE SEQUENCE [LARGE SCALE GENOMIC DNA]</scope>
    <source>
        <strain evidence="3">wild</strain>
    </source>
</reference>
<dbReference type="InterPro" id="IPR052050">
    <property type="entry name" value="SecEffector_AnkRepeat"/>
</dbReference>
<accession>A0A6J8DBR0</accession>